<keyword evidence="4" id="KW-1185">Reference proteome</keyword>
<accession>A0AA38UGM0</accession>
<evidence type="ECO:0000256" key="1">
    <source>
        <dbReference type="SAM" id="MobiDB-lite"/>
    </source>
</evidence>
<dbReference type="AlphaFoldDB" id="A0AA38UGM0"/>
<name>A0AA38UGM0_9AGAR</name>
<sequence length="221" mass="25334">MYIPRWTIYAFLTLAVMTHKAFGRPSPLKAPSDGRLSYVDEAPAIPEPGPHDDGVVRNEKRTEQEQTHHDAAQSEPDEAITKARVEESAQQTRRSWIYFHDGIPRDRIPVPINSFIVVDCTEKLGGKVVDEEEISFWNYPKVQDSALWRAWTVEGVEGWRNKEYKFSLFDGKRFLEYEGVVRPKGESKIQVKGKSMNTRVYTISSTDMDSVIEKAIAHYQS</sequence>
<evidence type="ECO:0000313" key="3">
    <source>
        <dbReference type="EMBL" id="KAJ3840450.1"/>
    </source>
</evidence>
<evidence type="ECO:0000256" key="2">
    <source>
        <dbReference type="SAM" id="SignalP"/>
    </source>
</evidence>
<feature type="region of interest" description="Disordered" evidence="1">
    <location>
        <begin position="24"/>
        <end position="79"/>
    </location>
</feature>
<feature type="chain" id="PRO_5041394474" description="Secreted protein" evidence="2">
    <location>
        <begin position="24"/>
        <end position="221"/>
    </location>
</feature>
<protein>
    <recommendedName>
        <fullName evidence="5">Secreted protein</fullName>
    </recommendedName>
</protein>
<reference evidence="3" key="1">
    <citation type="submission" date="2022-08" db="EMBL/GenBank/DDBJ databases">
        <authorList>
            <consortium name="DOE Joint Genome Institute"/>
            <person name="Min B."/>
            <person name="Riley R."/>
            <person name="Sierra-Patev S."/>
            <person name="Naranjo-Ortiz M."/>
            <person name="Looney B."/>
            <person name="Konkel Z."/>
            <person name="Slot J.C."/>
            <person name="Sakamoto Y."/>
            <person name="Steenwyk J.L."/>
            <person name="Rokas A."/>
            <person name="Carro J."/>
            <person name="Camarero S."/>
            <person name="Ferreira P."/>
            <person name="Molpeceres G."/>
            <person name="Ruiz-Duenas F.J."/>
            <person name="Serrano A."/>
            <person name="Henrissat B."/>
            <person name="Drula E."/>
            <person name="Hughes K.W."/>
            <person name="Mata J.L."/>
            <person name="Ishikawa N.K."/>
            <person name="Vargas-Isla R."/>
            <person name="Ushijima S."/>
            <person name="Smith C.A."/>
            <person name="Ahrendt S."/>
            <person name="Andreopoulos W."/>
            <person name="He G."/>
            <person name="Labutti K."/>
            <person name="Lipzen A."/>
            <person name="Ng V."/>
            <person name="Sandor L."/>
            <person name="Barry K."/>
            <person name="Martinez A.T."/>
            <person name="Xiao Y."/>
            <person name="Gibbons J.G."/>
            <person name="Terashima K."/>
            <person name="Hibbett D.S."/>
            <person name="Grigoriev I.V."/>
        </authorList>
    </citation>
    <scope>NUCLEOTIDE SEQUENCE</scope>
    <source>
        <strain evidence="3">TFB9207</strain>
    </source>
</reference>
<proteinExistence type="predicted"/>
<evidence type="ECO:0000313" key="4">
    <source>
        <dbReference type="Proteomes" id="UP001163846"/>
    </source>
</evidence>
<dbReference type="EMBL" id="MU806078">
    <property type="protein sequence ID" value="KAJ3840450.1"/>
    <property type="molecule type" value="Genomic_DNA"/>
</dbReference>
<dbReference type="Proteomes" id="UP001163846">
    <property type="component" value="Unassembled WGS sequence"/>
</dbReference>
<feature type="compositionally biased region" description="Basic and acidic residues" evidence="1">
    <location>
        <begin position="49"/>
        <end position="72"/>
    </location>
</feature>
<comment type="caution">
    <text evidence="3">The sequence shown here is derived from an EMBL/GenBank/DDBJ whole genome shotgun (WGS) entry which is preliminary data.</text>
</comment>
<evidence type="ECO:0008006" key="5">
    <source>
        <dbReference type="Google" id="ProtNLM"/>
    </source>
</evidence>
<feature type="signal peptide" evidence="2">
    <location>
        <begin position="1"/>
        <end position="23"/>
    </location>
</feature>
<gene>
    <name evidence="3" type="ORF">F5878DRAFT_69324</name>
</gene>
<keyword evidence="2" id="KW-0732">Signal</keyword>
<organism evidence="3 4">
    <name type="scientific">Lentinula raphanica</name>
    <dbReference type="NCBI Taxonomy" id="153919"/>
    <lineage>
        <taxon>Eukaryota</taxon>
        <taxon>Fungi</taxon>
        <taxon>Dikarya</taxon>
        <taxon>Basidiomycota</taxon>
        <taxon>Agaricomycotina</taxon>
        <taxon>Agaricomycetes</taxon>
        <taxon>Agaricomycetidae</taxon>
        <taxon>Agaricales</taxon>
        <taxon>Marasmiineae</taxon>
        <taxon>Omphalotaceae</taxon>
        <taxon>Lentinula</taxon>
    </lineage>
</organism>